<keyword evidence="3" id="KW-0812">Transmembrane</keyword>
<feature type="transmembrane region" description="Helical" evidence="3">
    <location>
        <begin position="233"/>
        <end position="253"/>
    </location>
</feature>
<feature type="domain" description="T-SNARE coiled-coil homology" evidence="4">
    <location>
        <begin position="197"/>
        <end position="249"/>
    </location>
</feature>
<organism evidence="6">
    <name type="scientific">Hexamita inflata</name>
    <dbReference type="NCBI Taxonomy" id="28002"/>
    <lineage>
        <taxon>Eukaryota</taxon>
        <taxon>Metamonada</taxon>
        <taxon>Diplomonadida</taxon>
        <taxon>Hexamitidae</taxon>
        <taxon>Hexamitinae</taxon>
        <taxon>Hexamita</taxon>
    </lineage>
</organism>
<dbReference type="Gene3D" id="1.20.5.110">
    <property type="match status" value="1"/>
</dbReference>
<dbReference type="Proteomes" id="UP001642409">
    <property type="component" value="Unassembled WGS sequence"/>
</dbReference>
<dbReference type="InterPro" id="IPR010989">
    <property type="entry name" value="SNARE"/>
</dbReference>
<sequence length="254" mass="28863">MPGKYNDDDSEDQPLMKQTGPSAQISKQVSSIQESFKQIDTQFKDLERQFTELKKATSPEQAKQVSNRVTQILIAMQKQRFPSAQSSLQQFHKQIASAQISDSQKAEYYKSEQQFAQVLASKQSQLQNVQSHYQKLSQKIDDQTKDDPELDAKKFKMQLLEEEIEDQLDDIIKINQNVNDLGQMMKIMEVETLKCQETINIIEDNVAAADAKVAKGADNLQVARKTQKSKNKWLWIGLGITVAVAVILLLIFVL</sequence>
<dbReference type="InterPro" id="IPR000727">
    <property type="entry name" value="T_SNARE_dom"/>
</dbReference>
<evidence type="ECO:0000256" key="2">
    <source>
        <dbReference type="SAM" id="MobiDB-lite"/>
    </source>
</evidence>
<dbReference type="EMBL" id="CAXDID020000560">
    <property type="protein sequence ID" value="CAL6102858.1"/>
    <property type="molecule type" value="Genomic_DNA"/>
</dbReference>
<feature type="compositionally biased region" description="Polar residues" evidence="2">
    <location>
        <begin position="19"/>
        <end position="31"/>
    </location>
</feature>
<proteinExistence type="predicted"/>
<evidence type="ECO:0000256" key="3">
    <source>
        <dbReference type="SAM" id="Phobius"/>
    </source>
</evidence>
<dbReference type="EMBL" id="CATOUU010000985">
    <property type="protein sequence ID" value="CAI9965294.1"/>
    <property type="molecule type" value="Genomic_DNA"/>
</dbReference>
<reference evidence="7 9" key="2">
    <citation type="submission" date="2024-07" db="EMBL/GenBank/DDBJ databases">
        <authorList>
            <person name="Akdeniz Z."/>
        </authorList>
    </citation>
    <scope>NUCLEOTIDE SEQUENCE [LARGE SCALE GENOMIC DNA]</scope>
</reference>
<dbReference type="SUPFAM" id="SSF47661">
    <property type="entry name" value="t-snare proteins"/>
    <property type="match status" value="1"/>
</dbReference>
<evidence type="ECO:0000259" key="4">
    <source>
        <dbReference type="Pfam" id="PF05739"/>
    </source>
</evidence>
<name>A0AA86R7S3_9EUKA</name>
<evidence type="ECO:0000313" key="9">
    <source>
        <dbReference type="Proteomes" id="UP001642409"/>
    </source>
</evidence>
<dbReference type="GO" id="GO:0016192">
    <property type="term" value="P:vesicle-mediated transport"/>
    <property type="evidence" value="ECO:0007669"/>
    <property type="project" value="InterPro"/>
</dbReference>
<evidence type="ECO:0000313" key="5">
    <source>
        <dbReference type="EMBL" id="CAI9965294.1"/>
    </source>
</evidence>
<dbReference type="Pfam" id="PF05739">
    <property type="entry name" value="SNARE"/>
    <property type="match status" value="1"/>
</dbReference>
<evidence type="ECO:0000313" key="6">
    <source>
        <dbReference type="EMBL" id="CAI9968811.1"/>
    </source>
</evidence>
<evidence type="ECO:0000256" key="1">
    <source>
        <dbReference type="SAM" id="Coils"/>
    </source>
</evidence>
<gene>
    <name evidence="7" type="ORF">HINF_LOCUS12231</name>
    <name evidence="5" type="ORF">HINF_LOCUS52939</name>
    <name evidence="6" type="ORF">HINF_LOCUS56456</name>
    <name evidence="8" type="ORF">HINF_LOCUS71865</name>
</gene>
<evidence type="ECO:0000313" key="8">
    <source>
        <dbReference type="EMBL" id="CAL6102858.1"/>
    </source>
</evidence>
<dbReference type="SUPFAM" id="SSF58038">
    <property type="entry name" value="SNARE fusion complex"/>
    <property type="match status" value="1"/>
</dbReference>
<evidence type="ECO:0000313" key="7">
    <source>
        <dbReference type="EMBL" id="CAL5991706.1"/>
    </source>
</evidence>
<keyword evidence="3" id="KW-0472">Membrane</keyword>
<feature type="coiled-coil region" evidence="1">
    <location>
        <begin position="119"/>
        <end position="177"/>
    </location>
</feature>
<protein>
    <submittedName>
        <fullName evidence="6">SNARE</fullName>
    </submittedName>
</protein>
<reference evidence="6" key="1">
    <citation type="submission" date="2023-06" db="EMBL/GenBank/DDBJ databases">
        <authorList>
            <person name="Kurt Z."/>
        </authorList>
    </citation>
    <scope>NUCLEOTIDE SEQUENCE</scope>
</reference>
<feature type="region of interest" description="Disordered" evidence="2">
    <location>
        <begin position="1"/>
        <end position="31"/>
    </location>
</feature>
<comment type="caution">
    <text evidence="6">The sequence shown here is derived from an EMBL/GenBank/DDBJ whole genome shotgun (WGS) entry which is preliminary data.</text>
</comment>
<keyword evidence="1" id="KW-0175">Coiled coil</keyword>
<keyword evidence="3" id="KW-1133">Transmembrane helix</keyword>
<dbReference type="AlphaFoldDB" id="A0AA86R7S3"/>
<accession>A0AA86R7S3</accession>
<keyword evidence="9" id="KW-1185">Reference proteome</keyword>
<dbReference type="EMBL" id="CATOUU010001049">
    <property type="protein sequence ID" value="CAI9968811.1"/>
    <property type="molecule type" value="Genomic_DNA"/>
</dbReference>
<dbReference type="GO" id="GO:0016020">
    <property type="term" value="C:membrane"/>
    <property type="evidence" value="ECO:0007669"/>
    <property type="project" value="InterPro"/>
</dbReference>
<dbReference type="EMBL" id="CAXDID020000027">
    <property type="protein sequence ID" value="CAL5991706.1"/>
    <property type="molecule type" value="Genomic_DNA"/>
</dbReference>